<dbReference type="Gene3D" id="6.10.140.1340">
    <property type="match status" value="1"/>
</dbReference>
<name>A0A370DK83_9GAMM</name>
<dbReference type="Proteomes" id="UP000254266">
    <property type="component" value="Unassembled WGS sequence"/>
</dbReference>
<dbReference type="EMBL" id="QFXC01000004">
    <property type="protein sequence ID" value="RDH85312.1"/>
    <property type="molecule type" value="Genomic_DNA"/>
</dbReference>
<proteinExistence type="predicted"/>
<dbReference type="InterPro" id="IPR021309">
    <property type="entry name" value="YgaP-like_TM"/>
</dbReference>
<evidence type="ECO:0000313" key="3">
    <source>
        <dbReference type="EMBL" id="RDH85312.1"/>
    </source>
</evidence>
<keyword evidence="4" id="KW-1185">Reference proteome</keyword>
<dbReference type="AlphaFoldDB" id="A0A370DK83"/>
<accession>A0A370DK83</accession>
<feature type="domain" description="Inner membrane protein YgaP-like transmembrane" evidence="2">
    <location>
        <begin position="2"/>
        <end position="48"/>
    </location>
</feature>
<evidence type="ECO:0000259" key="2">
    <source>
        <dbReference type="Pfam" id="PF11127"/>
    </source>
</evidence>
<evidence type="ECO:0000313" key="4">
    <source>
        <dbReference type="Proteomes" id="UP000254266"/>
    </source>
</evidence>
<keyword evidence="1" id="KW-0812">Transmembrane</keyword>
<comment type="caution">
    <text evidence="3">The sequence shown here is derived from an EMBL/GenBank/DDBJ whole genome shotgun (WGS) entry which is preliminary data.</text>
</comment>
<gene>
    <name evidence="3" type="ORF">DIZ80_02160</name>
</gene>
<protein>
    <submittedName>
        <fullName evidence="3">DUF2892 domain-containing protein</fullName>
    </submittedName>
</protein>
<feature type="transmembrane region" description="Helical" evidence="1">
    <location>
        <begin position="28"/>
        <end position="50"/>
    </location>
</feature>
<evidence type="ECO:0000256" key="1">
    <source>
        <dbReference type="SAM" id="Phobius"/>
    </source>
</evidence>
<keyword evidence="1" id="KW-1133">Transmembrane helix</keyword>
<reference evidence="3 4" key="1">
    <citation type="journal article" date="2018" name="ISME J.">
        <title>Endosymbiont genomes yield clues of tubeworm success.</title>
        <authorList>
            <person name="Li Y."/>
            <person name="Liles M.R."/>
            <person name="Halanych K.M."/>
        </authorList>
    </citation>
    <scope>NUCLEOTIDE SEQUENCE [LARGE SCALE GENOMIC DNA]</scope>
    <source>
        <strain evidence="3">A1464</strain>
    </source>
</reference>
<dbReference type="Pfam" id="PF11127">
    <property type="entry name" value="YgaP-like_TM"/>
    <property type="match status" value="1"/>
</dbReference>
<organism evidence="3 4">
    <name type="scientific">endosymbiont of Galathealinum brachiosum</name>
    <dbReference type="NCBI Taxonomy" id="2200906"/>
    <lineage>
        <taxon>Bacteria</taxon>
        <taxon>Pseudomonadati</taxon>
        <taxon>Pseudomonadota</taxon>
        <taxon>Gammaproteobacteria</taxon>
        <taxon>sulfur-oxidizing symbionts</taxon>
    </lineage>
</organism>
<sequence>MFRLTVSIFVAIPLLIFPQSLWFFPWFVGIMLTMSGVTGVCPMMLLLQWLGFKSAT</sequence>
<keyword evidence="1" id="KW-0472">Membrane</keyword>